<keyword evidence="4" id="KW-1185">Reference proteome</keyword>
<protein>
    <recommendedName>
        <fullName evidence="2">D-aminoacyl-tRNA deacylase</fullName>
        <shortName evidence="2">DTD</shortName>
        <ecNumber evidence="2">3.1.1.96</ecNumber>
    </recommendedName>
    <alternativeName>
        <fullName evidence="2">Gly-tRNA(Ala) deacylase</fullName>
        <ecNumber evidence="2">3.1.1.-</ecNumber>
    </alternativeName>
</protein>
<dbReference type="InterPro" id="IPR023509">
    <property type="entry name" value="DTD-like_sf"/>
</dbReference>
<comment type="catalytic activity">
    <reaction evidence="2">
        <text>glycyl-tRNA(Ala) + H2O = tRNA(Ala) + glycine + H(+)</text>
        <dbReference type="Rhea" id="RHEA:53744"/>
        <dbReference type="Rhea" id="RHEA-COMP:9657"/>
        <dbReference type="Rhea" id="RHEA-COMP:13640"/>
        <dbReference type="ChEBI" id="CHEBI:15377"/>
        <dbReference type="ChEBI" id="CHEBI:15378"/>
        <dbReference type="ChEBI" id="CHEBI:57305"/>
        <dbReference type="ChEBI" id="CHEBI:78442"/>
        <dbReference type="ChEBI" id="CHEBI:78522"/>
    </reaction>
</comment>
<comment type="similarity">
    <text evidence="1 2">Belongs to the DTD family.</text>
</comment>
<comment type="subcellular location">
    <subcellularLocation>
        <location evidence="2">Cytoplasm</location>
    </subcellularLocation>
</comment>
<evidence type="ECO:0000313" key="3">
    <source>
        <dbReference type="EMBL" id="MFC4738230.1"/>
    </source>
</evidence>
<keyword evidence="2" id="KW-0820">tRNA-binding</keyword>
<name>A0ABV9P0M3_9BACI</name>
<dbReference type="InterPro" id="IPR003732">
    <property type="entry name" value="Daa-tRNA_deacyls_DTD"/>
</dbReference>
<comment type="caution">
    <text evidence="3">The sequence shown here is derived from an EMBL/GenBank/DDBJ whole genome shotgun (WGS) entry which is preliminary data.</text>
</comment>
<keyword evidence="2 3" id="KW-0378">Hydrolase</keyword>
<evidence type="ECO:0000256" key="1">
    <source>
        <dbReference type="ARBA" id="ARBA00009673"/>
    </source>
</evidence>
<dbReference type="Proteomes" id="UP001595896">
    <property type="component" value="Unassembled WGS sequence"/>
</dbReference>
<dbReference type="EMBL" id="JBHSGK010000021">
    <property type="protein sequence ID" value="MFC4738230.1"/>
    <property type="molecule type" value="Genomic_DNA"/>
</dbReference>
<accession>A0ABV9P0M3</accession>
<dbReference type="CDD" id="cd00563">
    <property type="entry name" value="Dtyr_deacylase"/>
    <property type="match status" value="1"/>
</dbReference>
<dbReference type="HAMAP" id="MF_00518">
    <property type="entry name" value="Deacylase_Dtd"/>
    <property type="match status" value="1"/>
</dbReference>
<dbReference type="PANTHER" id="PTHR10472">
    <property type="entry name" value="D-TYROSYL-TRNA TYR DEACYLASE"/>
    <property type="match status" value="1"/>
</dbReference>
<proteinExistence type="inferred from homology"/>
<dbReference type="RefSeq" id="WP_377910819.1">
    <property type="nucleotide sequence ID" value="NZ_JBHSGK010000021.1"/>
</dbReference>
<comment type="catalytic activity">
    <reaction evidence="2">
        <text>a D-aminoacyl-tRNA + H2O = a tRNA + a D-alpha-amino acid + H(+)</text>
        <dbReference type="Rhea" id="RHEA:13953"/>
        <dbReference type="Rhea" id="RHEA-COMP:10123"/>
        <dbReference type="Rhea" id="RHEA-COMP:10124"/>
        <dbReference type="ChEBI" id="CHEBI:15377"/>
        <dbReference type="ChEBI" id="CHEBI:15378"/>
        <dbReference type="ChEBI" id="CHEBI:59871"/>
        <dbReference type="ChEBI" id="CHEBI:78442"/>
        <dbReference type="ChEBI" id="CHEBI:79333"/>
        <dbReference type="EC" id="3.1.1.96"/>
    </reaction>
</comment>
<keyword evidence="2" id="KW-0694">RNA-binding</keyword>
<dbReference type="GO" id="GO:0051499">
    <property type="term" value="F:D-aminoacyl-tRNA deacylase activity"/>
    <property type="evidence" value="ECO:0007669"/>
    <property type="project" value="UniProtKB-EC"/>
</dbReference>
<evidence type="ECO:0000256" key="2">
    <source>
        <dbReference type="HAMAP-Rule" id="MF_00518"/>
    </source>
</evidence>
<sequence length="151" mass="16322">MKVIVQRAKDASVTADGELNGQIDHGLMLLVGVTHSDEEKDVVYTADKIAGLRIFEDSAGKMNLSVGDTGGSILSVSQFTLYGDVRKGRRPNFMQAAPPAEAEQLFHAFNERLRSVHGLHVETGVFGAMMDVQFTNDGPVTLIVDSMEKGT</sequence>
<feature type="short sequence motif" description="Gly-cisPro motif, important for rejection of L-amino acids" evidence="2">
    <location>
        <begin position="138"/>
        <end position="139"/>
    </location>
</feature>
<dbReference type="Pfam" id="PF02580">
    <property type="entry name" value="Tyr_Deacylase"/>
    <property type="match status" value="1"/>
</dbReference>
<organism evidence="3 4">
    <name type="scientific">Bacillus daqingensis</name>
    <dbReference type="NCBI Taxonomy" id="872396"/>
    <lineage>
        <taxon>Bacteria</taxon>
        <taxon>Bacillati</taxon>
        <taxon>Bacillota</taxon>
        <taxon>Bacilli</taxon>
        <taxon>Bacillales</taxon>
        <taxon>Bacillaceae</taxon>
        <taxon>Bacillus</taxon>
    </lineage>
</organism>
<dbReference type="SUPFAM" id="SSF69500">
    <property type="entry name" value="DTD-like"/>
    <property type="match status" value="1"/>
</dbReference>
<comment type="domain">
    <text evidence="2">A Gly-cisPro motif from one monomer fits into the active site of the other monomer to allow specific chiral rejection of L-amino acids.</text>
</comment>
<dbReference type="PANTHER" id="PTHR10472:SF5">
    <property type="entry name" value="D-AMINOACYL-TRNA DEACYLASE 1"/>
    <property type="match status" value="1"/>
</dbReference>
<dbReference type="EC" id="3.1.1.-" evidence="2"/>
<dbReference type="EC" id="3.1.1.96" evidence="2"/>
<comment type="function">
    <text evidence="2">An aminoacyl-tRNA editing enzyme that deacylates mischarged D-aminoacyl-tRNAs. Also deacylates mischarged glycyl-tRNA(Ala), protecting cells against glycine mischarging by AlaRS. Acts via tRNA-based rather than protein-based catalysis; rejects L-amino acids rather than detecting D-amino acids in the active site. By recycling D-aminoacyl-tRNA to D-amino acids and free tRNA molecules, this enzyme counteracts the toxicity associated with the formation of D-aminoacyl-tRNA entities in vivo and helps enforce protein L-homochirality.</text>
</comment>
<evidence type="ECO:0000313" key="4">
    <source>
        <dbReference type="Proteomes" id="UP001595896"/>
    </source>
</evidence>
<dbReference type="Gene3D" id="3.50.80.10">
    <property type="entry name" value="D-tyrosyl-tRNA(Tyr) deacylase"/>
    <property type="match status" value="1"/>
</dbReference>
<dbReference type="NCBIfam" id="TIGR00256">
    <property type="entry name" value="D-aminoacyl-tRNA deacylase"/>
    <property type="match status" value="1"/>
</dbReference>
<keyword evidence="2" id="KW-0963">Cytoplasm</keyword>
<comment type="subunit">
    <text evidence="2">Homodimer.</text>
</comment>
<gene>
    <name evidence="2 3" type="primary">dtd</name>
    <name evidence="3" type="ORF">ACFO4L_16790</name>
</gene>
<reference evidence="4" key="1">
    <citation type="journal article" date="2019" name="Int. J. Syst. Evol. Microbiol.">
        <title>The Global Catalogue of Microorganisms (GCM) 10K type strain sequencing project: providing services to taxonomists for standard genome sequencing and annotation.</title>
        <authorList>
            <consortium name="The Broad Institute Genomics Platform"/>
            <consortium name="The Broad Institute Genome Sequencing Center for Infectious Disease"/>
            <person name="Wu L."/>
            <person name="Ma J."/>
        </authorList>
    </citation>
    <scope>NUCLEOTIDE SEQUENCE [LARGE SCALE GENOMIC DNA]</scope>
    <source>
        <strain evidence="4">JCM 12165</strain>
    </source>
</reference>